<evidence type="ECO:0000256" key="4">
    <source>
        <dbReference type="ARBA" id="ARBA00022833"/>
    </source>
</evidence>
<feature type="repeat" description="ANK" evidence="6">
    <location>
        <begin position="534"/>
        <end position="566"/>
    </location>
</feature>
<evidence type="ECO:0000313" key="11">
    <source>
        <dbReference type="Proteomes" id="UP000041254"/>
    </source>
</evidence>
<dbReference type="PANTHER" id="PTHR24171">
    <property type="entry name" value="ANKYRIN REPEAT DOMAIN-CONTAINING PROTEIN 39-RELATED"/>
    <property type="match status" value="1"/>
</dbReference>
<dbReference type="SUPFAM" id="SSF48403">
    <property type="entry name" value="Ankyrin repeat"/>
    <property type="match status" value="1"/>
</dbReference>
<dbReference type="InParanoid" id="A0A0G4ERK7"/>
<dbReference type="InterPro" id="IPR002110">
    <property type="entry name" value="Ankyrin_rpt"/>
</dbReference>
<dbReference type="PROSITE" id="PS50088">
    <property type="entry name" value="ANK_REPEAT"/>
    <property type="match status" value="2"/>
</dbReference>
<evidence type="ECO:0000256" key="3">
    <source>
        <dbReference type="ARBA" id="ARBA00022771"/>
    </source>
</evidence>
<evidence type="ECO:0000313" key="10">
    <source>
        <dbReference type="EMBL" id="CEM00343.1"/>
    </source>
</evidence>
<dbReference type="OrthoDB" id="20727at2759"/>
<gene>
    <name evidence="10" type="ORF">Vbra_12766</name>
</gene>
<dbReference type="EMBL" id="CDMY01000295">
    <property type="protein sequence ID" value="CEM00343.1"/>
    <property type="molecule type" value="Genomic_DNA"/>
</dbReference>
<protein>
    <recommendedName>
        <fullName evidence="9">FYVE-type domain-containing protein</fullName>
    </recommendedName>
</protein>
<keyword evidence="1" id="KW-0479">Metal-binding</keyword>
<organism evidence="10 11">
    <name type="scientific">Vitrella brassicaformis (strain CCMP3155)</name>
    <dbReference type="NCBI Taxonomy" id="1169540"/>
    <lineage>
        <taxon>Eukaryota</taxon>
        <taxon>Sar</taxon>
        <taxon>Alveolata</taxon>
        <taxon>Colpodellida</taxon>
        <taxon>Vitrellaceae</taxon>
        <taxon>Vitrella</taxon>
    </lineage>
</organism>
<dbReference type="VEuPathDB" id="CryptoDB:Vbra_12766"/>
<dbReference type="InterPro" id="IPR036770">
    <property type="entry name" value="Ankyrin_rpt-contain_sf"/>
</dbReference>
<name>A0A0G4ERK7_VITBC</name>
<dbReference type="Proteomes" id="UP000041254">
    <property type="component" value="Unassembled WGS sequence"/>
</dbReference>
<feature type="region of interest" description="Disordered" evidence="8">
    <location>
        <begin position="925"/>
        <end position="985"/>
    </location>
</feature>
<evidence type="ECO:0000259" key="9">
    <source>
        <dbReference type="PROSITE" id="PS50178"/>
    </source>
</evidence>
<dbReference type="GO" id="GO:0008270">
    <property type="term" value="F:zinc ion binding"/>
    <property type="evidence" value="ECO:0007669"/>
    <property type="project" value="UniProtKB-KW"/>
</dbReference>
<evidence type="ECO:0000256" key="2">
    <source>
        <dbReference type="ARBA" id="ARBA00022737"/>
    </source>
</evidence>
<dbReference type="InterPro" id="IPR013083">
    <property type="entry name" value="Znf_RING/FYVE/PHD"/>
</dbReference>
<dbReference type="Gene3D" id="3.30.40.10">
    <property type="entry name" value="Zinc/RING finger domain, C3HC4 (zinc finger)"/>
    <property type="match status" value="1"/>
</dbReference>
<feature type="compositionally biased region" description="Acidic residues" evidence="8">
    <location>
        <begin position="1051"/>
        <end position="1081"/>
    </location>
</feature>
<keyword evidence="3 7" id="KW-0863">Zinc-finger</keyword>
<feature type="repeat" description="ANK" evidence="6">
    <location>
        <begin position="391"/>
        <end position="423"/>
    </location>
</feature>
<dbReference type="InterPro" id="IPR017455">
    <property type="entry name" value="Znf_FYVE-rel"/>
</dbReference>
<dbReference type="SUPFAM" id="SSF57903">
    <property type="entry name" value="FYVE/PHD zinc finger"/>
    <property type="match status" value="1"/>
</dbReference>
<keyword evidence="4" id="KW-0862">Zinc</keyword>
<evidence type="ECO:0000256" key="6">
    <source>
        <dbReference type="PROSITE-ProRule" id="PRU00023"/>
    </source>
</evidence>
<dbReference type="AlphaFoldDB" id="A0A0G4ERK7"/>
<sequence>MPRAVVIVCRRLWGILVVREWLEERAREVFEGVEVFDRQPAEWGFVMRVIREEKETFQPLRHLLTTTYLPGLCGKSIDETEATIMLLPARYGGTGVRDPTERVAEAYETSIQGTNVLVTAIQHAIPEGKRRADAQAKERFADELAGATSPQCGWMFSSPALAQQYFDELSQKRGAGASAGVLGRIQEASSEAILTPVDGRECLLHGTVLRPSKGMFRREFHRGGLFVCSDCLLLTNALNEFGLYKLEQAFPFNESTFICLHEAVAGTFSGLELSSRQGSAVVCFASHPDRSAWVMFLRRAICEWLTGRPIMSPSELTPLIAHQQVKGTVHYACMIDDVAVLKELIMTHHDVEECDEWGNTPLHMSALSGSLRTLQLLVKVPNLQLDTVNFLYETPILTAARLGRPDLCRLLLRRGASPLLRDATGRSVLHLAALQEDEKVAMSTLKQLKLLRINFNTTNTRPVEPLFASGSSYGSGTGRVEGGVMFPCSRKVSRVVPYQSLTALQACVKAGDITAAERLLRCGADPNVPARDGTYRTVVHFAVESDDKEMVELMLRFGAQPNKVDGYARPPAAMVKSIDVARLLAQYGGRGWKSRGIRGSLASRGIYHLQLEIVERYLDTYRCLSYDPHDPERQQLQWWAVTPLAASPLPDPARVLRQKRCQICAFPFTQPNPRRRCCGRCGLILCVSCCGKRAPLHRGNSPAPPPAISQATSSSSPNVSIWYPVCDGCFNFVRHFTYALPSDTDIRSTLTDQTNDVDGRPEDESLEVPLLHAIQLTRNIKRGRHFMADIPAPKSGKKSRYPTVSVAGSGRIIAQSKTIHLDTVSTPAIFDSSSAAAAGRHRKSHVGGATTKEGRGKSRPSRAKLSTQREGKPAADETNVPRLHKETLSLLRRSRSNDEPARLRPPVSNDGFPALLREAQKLAASASRENDRPSLLKFATDPNPFSSGGPAFSSTSDEQPFHTPKSHIVDHHQQPPPDNVPKDSGMVFRQMPAFSGTPTLPREQGRISGAVILDPSDPSKETIVWEDFHWVETHAVQEGKTVYNEMQPADGGEDEQDEDEYDEDEDEESEVVDSETDEEESQSLPGRSVTVPDDMTPAQHGDGVASAAGVPSSNSRMGIVDSLLSFWKKRDNTGDRKAGS</sequence>
<dbReference type="Gene3D" id="1.25.40.20">
    <property type="entry name" value="Ankyrin repeat-containing domain"/>
    <property type="match status" value="2"/>
</dbReference>
<evidence type="ECO:0000256" key="1">
    <source>
        <dbReference type="ARBA" id="ARBA00022723"/>
    </source>
</evidence>
<accession>A0A0G4ERK7</accession>
<dbReference type="InterPro" id="IPR011011">
    <property type="entry name" value="Znf_FYVE_PHD"/>
</dbReference>
<dbReference type="CDD" id="cd00065">
    <property type="entry name" value="FYVE_like_SF"/>
    <property type="match status" value="1"/>
</dbReference>
<evidence type="ECO:0000256" key="7">
    <source>
        <dbReference type="PROSITE-ProRule" id="PRU00091"/>
    </source>
</evidence>
<keyword evidence="11" id="KW-1185">Reference proteome</keyword>
<feature type="region of interest" description="Disordered" evidence="8">
    <location>
        <begin position="834"/>
        <end position="912"/>
    </location>
</feature>
<evidence type="ECO:0000256" key="5">
    <source>
        <dbReference type="ARBA" id="ARBA00023043"/>
    </source>
</evidence>
<keyword evidence="2" id="KW-0677">Repeat</keyword>
<proteinExistence type="predicted"/>
<dbReference type="PROSITE" id="PS50178">
    <property type="entry name" value="ZF_FYVE"/>
    <property type="match status" value="1"/>
</dbReference>
<dbReference type="PANTHER" id="PTHR24171:SF9">
    <property type="entry name" value="ANKYRIN REPEAT DOMAIN-CONTAINING PROTEIN 39"/>
    <property type="match status" value="1"/>
</dbReference>
<feature type="region of interest" description="Disordered" evidence="8">
    <location>
        <begin position="1038"/>
        <end position="1116"/>
    </location>
</feature>
<dbReference type="SMART" id="SM00248">
    <property type="entry name" value="ANK"/>
    <property type="match status" value="6"/>
</dbReference>
<evidence type="ECO:0000256" key="8">
    <source>
        <dbReference type="SAM" id="MobiDB-lite"/>
    </source>
</evidence>
<dbReference type="Pfam" id="PF00023">
    <property type="entry name" value="Ank"/>
    <property type="match status" value="1"/>
</dbReference>
<dbReference type="PROSITE" id="PS50297">
    <property type="entry name" value="ANK_REP_REGION"/>
    <property type="match status" value="1"/>
</dbReference>
<dbReference type="Pfam" id="PF12796">
    <property type="entry name" value="Ank_2"/>
    <property type="match status" value="1"/>
</dbReference>
<dbReference type="STRING" id="1169540.A0A0G4ERK7"/>
<reference evidence="10 11" key="1">
    <citation type="submission" date="2014-11" db="EMBL/GenBank/DDBJ databases">
        <authorList>
            <person name="Zhu J."/>
            <person name="Qi W."/>
            <person name="Song R."/>
        </authorList>
    </citation>
    <scope>NUCLEOTIDE SEQUENCE [LARGE SCALE GENOMIC DNA]</scope>
</reference>
<keyword evidence="5 6" id="KW-0040">ANK repeat</keyword>
<feature type="domain" description="FYVE-type" evidence="9">
    <location>
        <begin position="661"/>
        <end position="734"/>
    </location>
</feature>